<accession>A0A4Z2JA60</accession>
<gene>
    <name evidence="1" type="ORF">EYF80_002864</name>
</gene>
<name>A0A4Z2JA60_9TELE</name>
<protein>
    <submittedName>
        <fullName evidence="1">Uncharacterized protein</fullName>
    </submittedName>
</protein>
<organism evidence="1 2">
    <name type="scientific">Liparis tanakae</name>
    <name type="common">Tanaka's snailfish</name>
    <dbReference type="NCBI Taxonomy" id="230148"/>
    <lineage>
        <taxon>Eukaryota</taxon>
        <taxon>Metazoa</taxon>
        <taxon>Chordata</taxon>
        <taxon>Craniata</taxon>
        <taxon>Vertebrata</taxon>
        <taxon>Euteleostomi</taxon>
        <taxon>Actinopterygii</taxon>
        <taxon>Neopterygii</taxon>
        <taxon>Teleostei</taxon>
        <taxon>Neoteleostei</taxon>
        <taxon>Acanthomorphata</taxon>
        <taxon>Eupercaria</taxon>
        <taxon>Perciformes</taxon>
        <taxon>Cottioidei</taxon>
        <taxon>Cottales</taxon>
        <taxon>Liparidae</taxon>
        <taxon>Liparis</taxon>
    </lineage>
</organism>
<reference evidence="1 2" key="1">
    <citation type="submission" date="2019-03" db="EMBL/GenBank/DDBJ databases">
        <title>First draft genome of Liparis tanakae, snailfish: a comprehensive survey of snailfish specific genes.</title>
        <authorList>
            <person name="Kim W."/>
            <person name="Song I."/>
            <person name="Jeong J.-H."/>
            <person name="Kim D."/>
            <person name="Kim S."/>
            <person name="Ryu S."/>
            <person name="Song J.Y."/>
            <person name="Lee S.K."/>
        </authorList>
    </citation>
    <scope>NUCLEOTIDE SEQUENCE [LARGE SCALE GENOMIC DNA]</scope>
    <source>
        <tissue evidence="1">Muscle</tissue>
    </source>
</reference>
<comment type="caution">
    <text evidence="1">The sequence shown here is derived from an EMBL/GenBank/DDBJ whole genome shotgun (WGS) entry which is preliminary data.</text>
</comment>
<evidence type="ECO:0000313" key="1">
    <source>
        <dbReference type="EMBL" id="TNN87109.1"/>
    </source>
</evidence>
<dbReference type="EMBL" id="SRLO01000012">
    <property type="protein sequence ID" value="TNN87109.1"/>
    <property type="molecule type" value="Genomic_DNA"/>
</dbReference>
<proteinExistence type="predicted"/>
<dbReference type="AlphaFoldDB" id="A0A4Z2JA60"/>
<sequence>MRSHSSQILEEIVRMRSHSSQILEEIVRMRSHSSQILRRPPLMRARPSGSPLKQRQKILGLCFIKNYPTHKSDRCHADPALVT</sequence>
<keyword evidence="2" id="KW-1185">Reference proteome</keyword>
<dbReference type="Proteomes" id="UP000314294">
    <property type="component" value="Unassembled WGS sequence"/>
</dbReference>
<evidence type="ECO:0000313" key="2">
    <source>
        <dbReference type="Proteomes" id="UP000314294"/>
    </source>
</evidence>